<evidence type="ECO:0000313" key="3">
    <source>
        <dbReference type="Proteomes" id="UP000320806"/>
    </source>
</evidence>
<evidence type="ECO:0000313" key="2">
    <source>
        <dbReference type="EMBL" id="TQJ14431.1"/>
    </source>
</evidence>
<comment type="caution">
    <text evidence="2">The sequence shown here is derived from an EMBL/GenBank/DDBJ whole genome shotgun (WGS) entry which is preliminary data.</text>
</comment>
<gene>
    <name evidence="2" type="ORF">FB459_1891</name>
</gene>
<dbReference type="AlphaFoldDB" id="A0A542EGG3"/>
<dbReference type="Proteomes" id="UP000320806">
    <property type="component" value="Unassembled WGS sequence"/>
</dbReference>
<dbReference type="RefSeq" id="WP_170221803.1">
    <property type="nucleotide sequence ID" value="NZ_BAABCI010000011.1"/>
</dbReference>
<feature type="transmembrane region" description="Helical" evidence="1">
    <location>
        <begin position="35"/>
        <end position="56"/>
    </location>
</feature>
<keyword evidence="1" id="KW-0812">Transmembrane</keyword>
<keyword evidence="1" id="KW-0472">Membrane</keyword>
<keyword evidence="1" id="KW-1133">Transmembrane helix</keyword>
<organism evidence="2 3">
    <name type="scientific">Yimella lutea</name>
    <dbReference type="NCBI Taxonomy" id="587872"/>
    <lineage>
        <taxon>Bacteria</taxon>
        <taxon>Bacillati</taxon>
        <taxon>Actinomycetota</taxon>
        <taxon>Actinomycetes</taxon>
        <taxon>Micrococcales</taxon>
        <taxon>Dermacoccaceae</taxon>
        <taxon>Yimella</taxon>
    </lineage>
</organism>
<protein>
    <submittedName>
        <fullName evidence="2">Uncharacterized protein</fullName>
    </submittedName>
</protein>
<accession>A0A542EGG3</accession>
<dbReference type="EMBL" id="VFMO01000001">
    <property type="protein sequence ID" value="TQJ14431.1"/>
    <property type="molecule type" value="Genomic_DNA"/>
</dbReference>
<reference evidence="2 3" key="1">
    <citation type="submission" date="2019-06" db="EMBL/GenBank/DDBJ databases">
        <title>Sequencing the genomes of 1000 actinobacteria strains.</title>
        <authorList>
            <person name="Klenk H.-P."/>
        </authorList>
    </citation>
    <scope>NUCLEOTIDE SEQUENCE [LARGE SCALE GENOMIC DNA]</scope>
    <source>
        <strain evidence="2 3">DSM 19828</strain>
    </source>
</reference>
<keyword evidence="3" id="KW-1185">Reference proteome</keyword>
<evidence type="ECO:0000256" key="1">
    <source>
        <dbReference type="SAM" id="Phobius"/>
    </source>
</evidence>
<name>A0A542EGG3_9MICO</name>
<sequence length="58" mass="5616">MYWIAFAGMAGAGAAVGTLVGTVAGVDLGDAAASGAVLGMGAMVCWVLWGIGLLPFSL</sequence>
<proteinExistence type="predicted"/>